<name>A0A5K3EPW7_MESCO</name>
<feature type="domain" description="Tetratricopeptide repeat protein 21A/21B C-terminal ARM" evidence="1">
    <location>
        <begin position="1"/>
        <end position="105"/>
    </location>
</feature>
<evidence type="ECO:0000313" key="2">
    <source>
        <dbReference type="WBParaSite" id="MCU_001832-RA"/>
    </source>
</evidence>
<dbReference type="PANTHER" id="PTHR14699:SF2">
    <property type="entry name" value="TETRATRICOPEPTIDE REPEAT PROTEIN 21A"/>
    <property type="match status" value="1"/>
</dbReference>
<dbReference type="Pfam" id="PF25063">
    <property type="entry name" value="ARM_TT21_C"/>
    <property type="match status" value="1"/>
</dbReference>
<reference evidence="2" key="1">
    <citation type="submission" date="2019-11" db="UniProtKB">
        <authorList>
            <consortium name="WormBaseParasite"/>
        </authorList>
    </citation>
    <scope>IDENTIFICATION</scope>
</reference>
<organism evidence="2">
    <name type="scientific">Mesocestoides corti</name>
    <name type="common">Flatworm</name>
    <dbReference type="NCBI Taxonomy" id="53468"/>
    <lineage>
        <taxon>Eukaryota</taxon>
        <taxon>Metazoa</taxon>
        <taxon>Spiralia</taxon>
        <taxon>Lophotrochozoa</taxon>
        <taxon>Platyhelminthes</taxon>
        <taxon>Cestoda</taxon>
        <taxon>Eucestoda</taxon>
        <taxon>Cyclophyllidea</taxon>
        <taxon>Mesocestoididae</taxon>
        <taxon>Mesocestoides</taxon>
    </lineage>
</organism>
<dbReference type="GO" id="GO:0035721">
    <property type="term" value="P:intraciliary retrograde transport"/>
    <property type="evidence" value="ECO:0007669"/>
    <property type="project" value="TreeGrafter"/>
</dbReference>
<evidence type="ECO:0000259" key="1">
    <source>
        <dbReference type="Pfam" id="PF25063"/>
    </source>
</evidence>
<sequence>MYICLDKLEIAIDLLKRCLQFNQSCYQAYEFMGVVMEKNASFEEAAKQYHAAWEILKNQDPAIGYKLALNYLKAKDYFRAVDVCHQVLTIAPNYPLIQTTILRRALDALRT</sequence>
<dbReference type="InterPro" id="IPR011990">
    <property type="entry name" value="TPR-like_helical_dom_sf"/>
</dbReference>
<dbReference type="InterPro" id="IPR056834">
    <property type="entry name" value="ARM_TT21_C"/>
</dbReference>
<dbReference type="Gene3D" id="1.25.40.10">
    <property type="entry name" value="Tetratricopeptide repeat domain"/>
    <property type="match status" value="1"/>
</dbReference>
<accession>A0A5K3EPW7</accession>
<dbReference type="SUPFAM" id="SSF48452">
    <property type="entry name" value="TPR-like"/>
    <property type="match status" value="1"/>
</dbReference>
<protein>
    <submittedName>
        <fullName evidence="2">TPR_REGION domain-containing protein</fullName>
    </submittedName>
</protein>
<dbReference type="WBParaSite" id="MCU_001832-RA">
    <property type="protein sequence ID" value="MCU_001832-RA"/>
    <property type="gene ID" value="MCU_001832"/>
</dbReference>
<dbReference type="InterPro" id="IPR040364">
    <property type="entry name" value="TTC21A/TTC21B"/>
</dbReference>
<dbReference type="PANTHER" id="PTHR14699">
    <property type="entry name" value="STI2 PROTEIN-RELATED"/>
    <property type="match status" value="1"/>
</dbReference>
<proteinExistence type="predicted"/>
<dbReference type="GO" id="GO:0005929">
    <property type="term" value="C:cilium"/>
    <property type="evidence" value="ECO:0007669"/>
    <property type="project" value="GOC"/>
</dbReference>
<dbReference type="GO" id="GO:0061512">
    <property type="term" value="P:protein localization to cilium"/>
    <property type="evidence" value="ECO:0007669"/>
    <property type="project" value="TreeGrafter"/>
</dbReference>
<dbReference type="AlphaFoldDB" id="A0A5K3EPW7"/>
<dbReference type="GO" id="GO:0030991">
    <property type="term" value="C:intraciliary transport particle A"/>
    <property type="evidence" value="ECO:0007669"/>
    <property type="project" value="TreeGrafter"/>
</dbReference>